<evidence type="ECO:0000256" key="2">
    <source>
        <dbReference type="ARBA" id="ARBA00022801"/>
    </source>
</evidence>
<keyword evidence="3 9" id="KW-0347">Helicase</keyword>
<feature type="region of interest" description="Disordered" evidence="6">
    <location>
        <begin position="399"/>
        <end position="535"/>
    </location>
</feature>
<dbReference type="AlphaFoldDB" id="A0A839EAN9"/>
<evidence type="ECO:0000259" key="8">
    <source>
        <dbReference type="PROSITE" id="PS51194"/>
    </source>
</evidence>
<proteinExistence type="inferred from homology"/>
<dbReference type="GO" id="GO:0003724">
    <property type="term" value="F:RNA helicase activity"/>
    <property type="evidence" value="ECO:0007669"/>
    <property type="project" value="TreeGrafter"/>
</dbReference>
<evidence type="ECO:0000256" key="1">
    <source>
        <dbReference type="ARBA" id="ARBA00022741"/>
    </source>
</evidence>
<evidence type="ECO:0000313" key="10">
    <source>
        <dbReference type="Proteomes" id="UP000585905"/>
    </source>
</evidence>
<dbReference type="InterPro" id="IPR044742">
    <property type="entry name" value="DEAD/DEAH_RhlB"/>
</dbReference>
<dbReference type="PROSITE" id="PS51192">
    <property type="entry name" value="HELICASE_ATP_BIND_1"/>
    <property type="match status" value="1"/>
</dbReference>
<accession>A0A839EAN9</accession>
<dbReference type="GO" id="GO:0005524">
    <property type="term" value="F:ATP binding"/>
    <property type="evidence" value="ECO:0007669"/>
    <property type="project" value="UniProtKB-KW"/>
</dbReference>
<keyword evidence="10" id="KW-1185">Reference proteome</keyword>
<dbReference type="SMART" id="SM00490">
    <property type="entry name" value="HELICc"/>
    <property type="match status" value="1"/>
</dbReference>
<dbReference type="EMBL" id="JACGWX010000007">
    <property type="protein sequence ID" value="MBA8848790.1"/>
    <property type="molecule type" value="Genomic_DNA"/>
</dbReference>
<organism evidence="9 10">
    <name type="scientific">Microcella alkalica</name>
    <dbReference type="NCBI Taxonomy" id="355930"/>
    <lineage>
        <taxon>Bacteria</taxon>
        <taxon>Bacillati</taxon>
        <taxon>Actinomycetota</taxon>
        <taxon>Actinomycetes</taxon>
        <taxon>Micrococcales</taxon>
        <taxon>Microbacteriaceae</taxon>
        <taxon>Microcella</taxon>
    </lineage>
</organism>
<feature type="domain" description="Helicase ATP-binding" evidence="7">
    <location>
        <begin position="35"/>
        <end position="212"/>
    </location>
</feature>
<dbReference type="CDD" id="cd18787">
    <property type="entry name" value="SF2_C_DEAD"/>
    <property type="match status" value="1"/>
</dbReference>
<dbReference type="Gene3D" id="3.40.50.300">
    <property type="entry name" value="P-loop containing nucleotide triphosphate hydrolases"/>
    <property type="match status" value="2"/>
</dbReference>
<dbReference type="CDD" id="cd00268">
    <property type="entry name" value="DEADc"/>
    <property type="match status" value="1"/>
</dbReference>
<comment type="similarity">
    <text evidence="5">Belongs to the DEAD box helicase family.</text>
</comment>
<feature type="compositionally biased region" description="Basic and acidic residues" evidence="6">
    <location>
        <begin position="470"/>
        <end position="491"/>
    </location>
</feature>
<evidence type="ECO:0000313" key="9">
    <source>
        <dbReference type="EMBL" id="MBA8848790.1"/>
    </source>
</evidence>
<dbReference type="Pfam" id="PF00271">
    <property type="entry name" value="Helicase_C"/>
    <property type="match status" value="1"/>
</dbReference>
<dbReference type="PANTHER" id="PTHR47959:SF13">
    <property type="entry name" value="ATP-DEPENDENT RNA HELICASE RHLE"/>
    <property type="match status" value="1"/>
</dbReference>
<evidence type="ECO:0000256" key="6">
    <source>
        <dbReference type="SAM" id="MobiDB-lite"/>
    </source>
</evidence>
<dbReference type="PROSITE" id="PS51194">
    <property type="entry name" value="HELICASE_CTER"/>
    <property type="match status" value="1"/>
</dbReference>
<dbReference type="InterPro" id="IPR011545">
    <property type="entry name" value="DEAD/DEAH_box_helicase_dom"/>
</dbReference>
<dbReference type="GO" id="GO:0005829">
    <property type="term" value="C:cytosol"/>
    <property type="evidence" value="ECO:0007669"/>
    <property type="project" value="TreeGrafter"/>
</dbReference>
<dbReference type="Proteomes" id="UP000585905">
    <property type="component" value="Unassembled WGS sequence"/>
</dbReference>
<dbReference type="SMART" id="SM00487">
    <property type="entry name" value="DEXDc"/>
    <property type="match status" value="1"/>
</dbReference>
<evidence type="ECO:0000259" key="7">
    <source>
        <dbReference type="PROSITE" id="PS51192"/>
    </source>
</evidence>
<reference evidence="9 10" key="1">
    <citation type="submission" date="2020-07" db="EMBL/GenBank/DDBJ databases">
        <title>Sequencing the genomes of 1000 actinobacteria strains.</title>
        <authorList>
            <person name="Klenk H.-P."/>
        </authorList>
    </citation>
    <scope>NUCLEOTIDE SEQUENCE [LARGE SCALE GENOMIC DNA]</scope>
    <source>
        <strain evidence="9 10">DSM 19663</strain>
    </source>
</reference>
<evidence type="ECO:0000256" key="3">
    <source>
        <dbReference type="ARBA" id="ARBA00022806"/>
    </source>
</evidence>
<feature type="domain" description="Helicase C-terminal" evidence="8">
    <location>
        <begin position="236"/>
        <end position="391"/>
    </location>
</feature>
<comment type="caution">
    <text evidence="9">The sequence shown here is derived from an EMBL/GenBank/DDBJ whole genome shotgun (WGS) entry which is preliminary data.</text>
</comment>
<feature type="compositionally biased region" description="Low complexity" evidence="6">
    <location>
        <begin position="431"/>
        <end position="462"/>
    </location>
</feature>
<protein>
    <submittedName>
        <fullName evidence="9">Superfamily II DNA/RNA helicase</fullName>
    </submittedName>
</protein>
<dbReference type="GO" id="GO:0016787">
    <property type="term" value="F:hydrolase activity"/>
    <property type="evidence" value="ECO:0007669"/>
    <property type="project" value="UniProtKB-KW"/>
</dbReference>
<keyword evidence="1" id="KW-0547">Nucleotide-binding</keyword>
<evidence type="ECO:0000256" key="5">
    <source>
        <dbReference type="ARBA" id="ARBA00038437"/>
    </source>
</evidence>
<dbReference type="InterPro" id="IPR050079">
    <property type="entry name" value="DEAD_box_RNA_helicase"/>
</dbReference>
<name>A0A839EAN9_9MICO</name>
<dbReference type="InterPro" id="IPR001650">
    <property type="entry name" value="Helicase_C-like"/>
</dbReference>
<sequence>MTETTFSALGVPYPLVEVLAGQGKTEAFPIQVDTLPDTLGGRDVLGRGKTGSGKTLAFSIPMIARLGTRLAGGPRRPGRPLGMVLAPTRELATQINAVLEPLAKAYGLTTTTIFGGVSQSRQVSALRAGVDIIVACPGRLEDLMQQKFVSLDAVEITVLDEADHMADLGFLPGVTRIMKATPSDGQRLLFSATLDNGVDKLVKQFLHTPATHSVDEANSPVAAMTHHVFEVSGVDEKKRLVSALASGSGRRILFMRTKHQAKKLAKSLTAEGIPAVDLHGNLSQPARDRNLAAFGDGSVRVLVATDVAARGVHVDDIELVIHVDPPMEHKAYLHRSGRTARAGAEGDVVTLVLPEQRRDTAALLKKAAISVQPQQVTSGSDAVTRLIGDVAPRVASDALPAVLRPPVQGGGRSQGANAQRKRSTREGSGAGRSESGRSGSSSGAGRRGGRPTAAGSTASGAASTGGGARVRTDRPRTDAAPHRSDAVRHTDAPAAPRTRQGSRRASAPSGGGTGGGIRVGQVVRSNSSGGQRRGR</sequence>
<gene>
    <name evidence="9" type="ORF">FHX53_002404</name>
</gene>
<evidence type="ECO:0000256" key="4">
    <source>
        <dbReference type="ARBA" id="ARBA00022840"/>
    </source>
</evidence>
<feature type="compositionally biased region" description="Gly residues" evidence="6">
    <location>
        <begin position="509"/>
        <end position="518"/>
    </location>
</feature>
<dbReference type="RefSeq" id="WP_182491574.1">
    <property type="nucleotide sequence ID" value="NZ_BAAAOV010000001.1"/>
</dbReference>
<keyword evidence="2" id="KW-0378">Hydrolase</keyword>
<dbReference type="InterPro" id="IPR014001">
    <property type="entry name" value="Helicase_ATP-bd"/>
</dbReference>
<dbReference type="PANTHER" id="PTHR47959">
    <property type="entry name" value="ATP-DEPENDENT RNA HELICASE RHLE-RELATED"/>
    <property type="match status" value="1"/>
</dbReference>
<feature type="compositionally biased region" description="Low complexity" evidence="6">
    <location>
        <begin position="519"/>
        <end position="535"/>
    </location>
</feature>
<dbReference type="InterPro" id="IPR027417">
    <property type="entry name" value="P-loop_NTPase"/>
</dbReference>
<dbReference type="SUPFAM" id="SSF52540">
    <property type="entry name" value="P-loop containing nucleoside triphosphate hydrolases"/>
    <property type="match status" value="1"/>
</dbReference>
<dbReference type="GO" id="GO:0003676">
    <property type="term" value="F:nucleic acid binding"/>
    <property type="evidence" value="ECO:0007669"/>
    <property type="project" value="InterPro"/>
</dbReference>
<keyword evidence="4" id="KW-0067">ATP-binding</keyword>
<dbReference type="Pfam" id="PF00270">
    <property type="entry name" value="DEAD"/>
    <property type="match status" value="1"/>
</dbReference>